<organism evidence="2 3">
    <name type="scientific">Thalassovita mediterranea</name>
    <dbReference type="NCBI Taxonomy" id="340021"/>
    <lineage>
        <taxon>Bacteria</taxon>
        <taxon>Pseudomonadati</taxon>
        <taxon>Pseudomonadota</taxon>
        <taxon>Alphaproteobacteria</taxon>
        <taxon>Rhodobacterales</taxon>
        <taxon>Roseobacteraceae</taxon>
        <taxon>Thalassovita</taxon>
    </lineage>
</organism>
<name>A0A0P1GQD6_9RHOB</name>
<proteinExistence type="predicted"/>
<feature type="region of interest" description="Disordered" evidence="1">
    <location>
        <begin position="48"/>
        <end position="72"/>
    </location>
</feature>
<sequence length="72" mass="8108">MAGLMRSFEQKRRTEGWRNRAAPWGRFGAAQQCLLGGTLLISQKAYAPKVTKQQKTPTQMGGGFFRSFDREA</sequence>
<keyword evidence="3" id="KW-1185">Reference proteome</keyword>
<protein>
    <submittedName>
        <fullName evidence="2">Uncharacterized protein</fullName>
    </submittedName>
</protein>
<reference evidence="2 3" key="1">
    <citation type="submission" date="2015-09" db="EMBL/GenBank/DDBJ databases">
        <authorList>
            <consortium name="Swine Surveillance"/>
        </authorList>
    </citation>
    <scope>NUCLEOTIDE SEQUENCE [LARGE SCALE GENOMIC DNA]</scope>
    <source>
        <strain evidence="2 3">CECT 8383</strain>
    </source>
</reference>
<accession>A0A0P1GQD6</accession>
<evidence type="ECO:0000313" key="2">
    <source>
        <dbReference type="EMBL" id="CUH84820.1"/>
    </source>
</evidence>
<evidence type="ECO:0000256" key="1">
    <source>
        <dbReference type="SAM" id="MobiDB-lite"/>
    </source>
</evidence>
<dbReference type="Proteomes" id="UP000051681">
    <property type="component" value="Unassembled WGS sequence"/>
</dbReference>
<dbReference type="AlphaFoldDB" id="A0A0P1GQD6"/>
<evidence type="ECO:0000313" key="3">
    <source>
        <dbReference type="Proteomes" id="UP000051681"/>
    </source>
</evidence>
<dbReference type="EMBL" id="CYSF01000009">
    <property type="protein sequence ID" value="CUH84820.1"/>
    <property type="molecule type" value="Genomic_DNA"/>
</dbReference>
<gene>
    <name evidence="2" type="ORF">TM5383_02038</name>
</gene>
<dbReference type="STRING" id="340021.TM5383_02038"/>